<evidence type="ECO:0000256" key="15">
    <source>
        <dbReference type="ARBA" id="ARBA00024688"/>
    </source>
</evidence>
<dbReference type="InterPro" id="IPR014222">
    <property type="entry name" value="Cyt_c_oxidase_su2"/>
</dbReference>
<dbReference type="InterPro" id="IPR002429">
    <property type="entry name" value="CcO_II-like_C"/>
</dbReference>
<evidence type="ECO:0000259" key="21">
    <source>
        <dbReference type="PROSITE" id="PS51007"/>
    </source>
</evidence>
<dbReference type="InterPro" id="IPR036257">
    <property type="entry name" value="Cyt_c_oxidase_su2_TM_sf"/>
</dbReference>
<dbReference type="InterPro" id="IPR008972">
    <property type="entry name" value="Cupredoxin"/>
</dbReference>
<keyword evidence="7 19" id="KW-0812">Transmembrane</keyword>
<dbReference type="GO" id="GO:0016020">
    <property type="term" value="C:membrane"/>
    <property type="evidence" value="ECO:0007669"/>
    <property type="project" value="UniProtKB-SubCell"/>
</dbReference>
<comment type="catalytic activity">
    <reaction evidence="17">
        <text>4 Fe(II)-[cytochrome c] + O2 + 8 H(+)(in) = 4 Fe(III)-[cytochrome c] + 2 H2O + 4 H(+)(out)</text>
        <dbReference type="Rhea" id="RHEA:11436"/>
        <dbReference type="Rhea" id="RHEA-COMP:10350"/>
        <dbReference type="Rhea" id="RHEA-COMP:14399"/>
        <dbReference type="ChEBI" id="CHEBI:15377"/>
        <dbReference type="ChEBI" id="CHEBI:15378"/>
        <dbReference type="ChEBI" id="CHEBI:15379"/>
        <dbReference type="ChEBI" id="CHEBI:29033"/>
        <dbReference type="ChEBI" id="CHEBI:29034"/>
        <dbReference type="EC" id="7.1.1.9"/>
    </reaction>
</comment>
<feature type="domain" description="Cytochrome c" evidence="21">
    <location>
        <begin position="214"/>
        <end position="308"/>
    </location>
</feature>
<keyword evidence="12 18" id="KW-0408">Iron</keyword>
<dbReference type="PROSITE" id="PS51007">
    <property type="entry name" value="CYTC"/>
    <property type="match status" value="1"/>
</dbReference>
<evidence type="ECO:0000256" key="13">
    <source>
        <dbReference type="ARBA" id="ARBA00023008"/>
    </source>
</evidence>
<evidence type="ECO:0000313" key="22">
    <source>
        <dbReference type="EMBL" id="NDW03394.1"/>
    </source>
</evidence>
<protein>
    <recommendedName>
        <fullName evidence="3">cytochrome-c oxidase</fullName>
        <ecNumber evidence="3">7.1.1.9</ecNumber>
    </recommendedName>
    <alternativeName>
        <fullName evidence="16">Cytochrome aa3 subunit 2</fullName>
    </alternativeName>
</protein>
<evidence type="ECO:0000256" key="19">
    <source>
        <dbReference type="SAM" id="Phobius"/>
    </source>
</evidence>
<evidence type="ECO:0000256" key="7">
    <source>
        <dbReference type="ARBA" id="ARBA00022692"/>
    </source>
</evidence>
<dbReference type="Gene3D" id="2.60.40.420">
    <property type="entry name" value="Cupredoxins - blue copper proteins"/>
    <property type="match status" value="1"/>
</dbReference>
<dbReference type="GO" id="GO:0016491">
    <property type="term" value="F:oxidoreductase activity"/>
    <property type="evidence" value="ECO:0007669"/>
    <property type="project" value="UniProtKB-KW"/>
</dbReference>
<evidence type="ECO:0000313" key="23">
    <source>
        <dbReference type="Proteomes" id="UP000469011"/>
    </source>
</evidence>
<evidence type="ECO:0000256" key="9">
    <source>
        <dbReference type="ARBA" id="ARBA00022967"/>
    </source>
</evidence>
<keyword evidence="11 19" id="KW-1133">Transmembrane helix</keyword>
<evidence type="ECO:0000256" key="16">
    <source>
        <dbReference type="ARBA" id="ARBA00031399"/>
    </source>
</evidence>
<keyword evidence="10" id="KW-0249">Electron transport</keyword>
<evidence type="ECO:0000256" key="6">
    <source>
        <dbReference type="ARBA" id="ARBA00022660"/>
    </source>
</evidence>
<evidence type="ECO:0000256" key="2">
    <source>
        <dbReference type="ARBA" id="ARBA00007866"/>
    </source>
</evidence>
<dbReference type="GO" id="GO:0020037">
    <property type="term" value="F:heme binding"/>
    <property type="evidence" value="ECO:0007669"/>
    <property type="project" value="InterPro"/>
</dbReference>
<dbReference type="InterPro" id="IPR009056">
    <property type="entry name" value="Cyt_c-like_dom"/>
</dbReference>
<dbReference type="NCBIfam" id="TIGR02866">
    <property type="entry name" value="CoxB"/>
    <property type="match status" value="1"/>
</dbReference>
<evidence type="ECO:0000256" key="3">
    <source>
        <dbReference type="ARBA" id="ARBA00012949"/>
    </source>
</evidence>
<dbReference type="Gene3D" id="1.10.287.90">
    <property type="match status" value="1"/>
</dbReference>
<evidence type="ECO:0000256" key="12">
    <source>
        <dbReference type="ARBA" id="ARBA00023004"/>
    </source>
</evidence>
<dbReference type="SUPFAM" id="SSF49503">
    <property type="entry name" value="Cupredoxins"/>
    <property type="match status" value="1"/>
</dbReference>
<sequence length="314" mass="34496">MGEVEIVLPAASSAAVSTDGKLLGLLVISGLITLLVASLIGLFAVRYRRGSKASRDRLPNWFARDLETVWTLATVGLFVAIFAWAASQDFALAVPPANSVEIHVVGKQWMWKAEHPSGQREINELHVPAEETVELVLNSQDVIHSFYVPAFRLKQDVVPGHTTRMRFHTEKIGTYRLFCAEYCGTQHSAMIGRVVVMAKEDYADWLTRQPEGDDLQEDGKKLFVAKGCAGCHYGSSKVRAPRLAGVYGSQVPLSDGRMITADDEYIRDSILQPKRDVVAGFEPIMPSFAGALSEGELVSLTAYIRSLAETETAR</sequence>
<feature type="transmembrane region" description="Helical" evidence="19">
    <location>
        <begin position="22"/>
        <end position="45"/>
    </location>
</feature>
<comment type="function">
    <text evidence="15">Subunits I and II form the functional core of the enzyme complex. Electrons originating in cytochrome c are transferred via heme a and Cu(A) to the binuclear center formed by heme a3 and Cu(B).</text>
</comment>
<dbReference type="Proteomes" id="UP000469011">
    <property type="component" value="Unassembled WGS sequence"/>
</dbReference>
<evidence type="ECO:0000256" key="4">
    <source>
        <dbReference type="ARBA" id="ARBA00022448"/>
    </source>
</evidence>
<keyword evidence="22" id="KW-0560">Oxidoreductase</keyword>
<evidence type="ECO:0000259" key="20">
    <source>
        <dbReference type="PROSITE" id="PS50857"/>
    </source>
</evidence>
<evidence type="ECO:0000256" key="14">
    <source>
        <dbReference type="ARBA" id="ARBA00023136"/>
    </source>
</evidence>
<evidence type="ECO:0000256" key="8">
    <source>
        <dbReference type="ARBA" id="ARBA00022723"/>
    </source>
</evidence>
<dbReference type="RefSeq" id="WP_163461037.1">
    <property type="nucleotide sequence ID" value="NZ_JAAAMG010000002.1"/>
</dbReference>
<dbReference type="InterPro" id="IPR001505">
    <property type="entry name" value="Copper_CuA"/>
</dbReference>
<dbReference type="PANTHER" id="PTHR22888:SF9">
    <property type="entry name" value="CYTOCHROME C OXIDASE SUBUNIT 2"/>
    <property type="match status" value="1"/>
</dbReference>
<keyword evidence="9" id="KW-1278">Translocase</keyword>
<dbReference type="InterPro" id="IPR036909">
    <property type="entry name" value="Cyt_c-like_dom_sf"/>
</dbReference>
<gene>
    <name evidence="22" type="primary">coxB</name>
    <name evidence="22" type="ORF">GTK09_03045</name>
</gene>
<accession>A0A6N9SWK0</accession>
<dbReference type="PANTHER" id="PTHR22888">
    <property type="entry name" value="CYTOCHROME C OXIDASE, SUBUNIT II"/>
    <property type="match status" value="1"/>
</dbReference>
<comment type="subcellular location">
    <subcellularLocation>
        <location evidence="1">Membrane</location>
        <topology evidence="1">Multi-pass membrane protein</topology>
    </subcellularLocation>
</comment>
<evidence type="ECO:0000256" key="1">
    <source>
        <dbReference type="ARBA" id="ARBA00004141"/>
    </source>
</evidence>
<comment type="similarity">
    <text evidence="2">Belongs to the cytochrome c oxidase subunit 2 family.</text>
</comment>
<name>A0A6N9SWK0_9HYPH</name>
<reference evidence="22 23" key="1">
    <citation type="submission" date="2020-01" db="EMBL/GenBank/DDBJ databases">
        <title>Jiella pacifica sp. nov.</title>
        <authorList>
            <person name="Xue Z."/>
            <person name="Zhu S."/>
            <person name="Chen J."/>
            <person name="Yang J."/>
        </authorList>
    </citation>
    <scope>NUCLEOTIDE SEQUENCE [LARGE SCALE GENOMIC DNA]</scope>
    <source>
        <strain evidence="22 23">40Bstr34</strain>
    </source>
</reference>
<evidence type="ECO:0000256" key="10">
    <source>
        <dbReference type="ARBA" id="ARBA00022982"/>
    </source>
</evidence>
<keyword evidence="8 18" id="KW-0479">Metal-binding</keyword>
<dbReference type="GO" id="GO:0004129">
    <property type="term" value="F:cytochrome-c oxidase activity"/>
    <property type="evidence" value="ECO:0007669"/>
    <property type="project" value="UniProtKB-EC"/>
</dbReference>
<evidence type="ECO:0000256" key="18">
    <source>
        <dbReference type="PROSITE-ProRule" id="PRU00433"/>
    </source>
</evidence>
<dbReference type="GO" id="GO:0005507">
    <property type="term" value="F:copper ion binding"/>
    <property type="evidence" value="ECO:0007669"/>
    <property type="project" value="InterPro"/>
</dbReference>
<dbReference type="CDD" id="cd13915">
    <property type="entry name" value="CuRO_HCO_II_like_2"/>
    <property type="match status" value="1"/>
</dbReference>
<dbReference type="SUPFAM" id="SSF81464">
    <property type="entry name" value="Cytochrome c oxidase subunit II-like, transmembrane region"/>
    <property type="match status" value="1"/>
</dbReference>
<dbReference type="Pfam" id="PF00034">
    <property type="entry name" value="Cytochrom_C"/>
    <property type="match status" value="1"/>
</dbReference>
<organism evidence="22 23">
    <name type="scientific">Jiella pacifica</name>
    <dbReference type="NCBI Taxonomy" id="2696469"/>
    <lineage>
        <taxon>Bacteria</taxon>
        <taxon>Pseudomonadati</taxon>
        <taxon>Pseudomonadota</taxon>
        <taxon>Alphaproteobacteria</taxon>
        <taxon>Hyphomicrobiales</taxon>
        <taxon>Aurantimonadaceae</taxon>
        <taxon>Jiella</taxon>
    </lineage>
</organism>
<evidence type="ECO:0000256" key="11">
    <source>
        <dbReference type="ARBA" id="ARBA00022989"/>
    </source>
</evidence>
<dbReference type="EC" id="7.1.1.9" evidence="3"/>
<keyword evidence="14 19" id="KW-0472">Membrane</keyword>
<dbReference type="Pfam" id="PF00116">
    <property type="entry name" value="COX2"/>
    <property type="match status" value="1"/>
</dbReference>
<dbReference type="EMBL" id="JAAAMG010000002">
    <property type="protein sequence ID" value="NDW03394.1"/>
    <property type="molecule type" value="Genomic_DNA"/>
</dbReference>
<dbReference type="AlphaFoldDB" id="A0A6N9SWK0"/>
<keyword evidence="23" id="KW-1185">Reference proteome</keyword>
<feature type="domain" description="Cytochrome oxidase subunit II copper A binding" evidence="20">
    <location>
        <begin position="97"/>
        <end position="208"/>
    </location>
</feature>
<keyword evidence="13" id="KW-0186">Copper</keyword>
<keyword evidence="4" id="KW-0813">Transport</keyword>
<proteinExistence type="inferred from homology"/>
<keyword evidence="6" id="KW-0679">Respiratory chain</keyword>
<evidence type="ECO:0000256" key="17">
    <source>
        <dbReference type="ARBA" id="ARBA00047816"/>
    </source>
</evidence>
<evidence type="ECO:0000256" key="5">
    <source>
        <dbReference type="ARBA" id="ARBA00022617"/>
    </source>
</evidence>
<comment type="caution">
    <text evidence="22">The sequence shown here is derived from an EMBL/GenBank/DDBJ whole genome shotgun (WGS) entry which is preliminary data.</text>
</comment>
<dbReference type="PROSITE" id="PS50857">
    <property type="entry name" value="COX2_CUA"/>
    <property type="match status" value="1"/>
</dbReference>
<keyword evidence="5 18" id="KW-0349">Heme</keyword>
<feature type="transmembrane region" description="Helical" evidence="19">
    <location>
        <begin position="66"/>
        <end position="86"/>
    </location>
</feature>
<dbReference type="GO" id="GO:0042773">
    <property type="term" value="P:ATP synthesis coupled electron transport"/>
    <property type="evidence" value="ECO:0007669"/>
    <property type="project" value="TreeGrafter"/>
</dbReference>
<dbReference type="SUPFAM" id="SSF46626">
    <property type="entry name" value="Cytochrome c"/>
    <property type="match status" value="1"/>
</dbReference>
<dbReference type="InterPro" id="IPR045187">
    <property type="entry name" value="CcO_II"/>
</dbReference>
<dbReference type="PROSITE" id="PS00078">
    <property type="entry name" value="COX2"/>
    <property type="match status" value="1"/>
</dbReference>